<dbReference type="AlphaFoldDB" id="A0A8J5RMT6"/>
<dbReference type="EMBL" id="JAAALK010000289">
    <property type="protein sequence ID" value="KAG8048749.1"/>
    <property type="molecule type" value="Genomic_DNA"/>
</dbReference>
<gene>
    <name evidence="2" type="ORF">GUJ93_ZPchr0009g873</name>
</gene>
<keyword evidence="3" id="KW-1185">Reference proteome</keyword>
<feature type="compositionally biased region" description="Low complexity" evidence="1">
    <location>
        <begin position="120"/>
        <end position="129"/>
    </location>
</feature>
<accession>A0A8J5RMT6</accession>
<feature type="compositionally biased region" description="Basic and acidic residues" evidence="1">
    <location>
        <begin position="47"/>
        <end position="57"/>
    </location>
</feature>
<evidence type="ECO:0000313" key="3">
    <source>
        <dbReference type="Proteomes" id="UP000729402"/>
    </source>
</evidence>
<reference evidence="2" key="1">
    <citation type="journal article" date="2021" name="bioRxiv">
        <title>Whole Genome Assembly and Annotation of Northern Wild Rice, Zizania palustris L., Supports a Whole Genome Duplication in the Zizania Genus.</title>
        <authorList>
            <person name="Haas M."/>
            <person name="Kono T."/>
            <person name="Macchietto M."/>
            <person name="Millas R."/>
            <person name="McGilp L."/>
            <person name="Shao M."/>
            <person name="Duquette J."/>
            <person name="Hirsch C.N."/>
            <person name="Kimball J."/>
        </authorList>
    </citation>
    <scope>NUCLEOTIDE SEQUENCE</scope>
    <source>
        <tissue evidence="2">Fresh leaf tissue</tissue>
    </source>
</reference>
<reference evidence="2" key="2">
    <citation type="submission" date="2021-02" db="EMBL/GenBank/DDBJ databases">
        <authorList>
            <person name="Kimball J.A."/>
            <person name="Haas M.W."/>
            <person name="Macchietto M."/>
            <person name="Kono T."/>
            <person name="Duquette J."/>
            <person name="Shao M."/>
        </authorList>
    </citation>
    <scope>NUCLEOTIDE SEQUENCE</scope>
    <source>
        <tissue evidence="2">Fresh leaf tissue</tissue>
    </source>
</reference>
<name>A0A8J5RMT6_ZIZPA</name>
<feature type="region of interest" description="Disordered" evidence="1">
    <location>
        <begin position="100"/>
        <end position="137"/>
    </location>
</feature>
<evidence type="ECO:0000256" key="1">
    <source>
        <dbReference type="SAM" id="MobiDB-lite"/>
    </source>
</evidence>
<comment type="caution">
    <text evidence="2">The sequence shown here is derived from an EMBL/GenBank/DDBJ whole genome shotgun (WGS) entry which is preliminary data.</text>
</comment>
<evidence type="ECO:0000313" key="2">
    <source>
        <dbReference type="EMBL" id="KAG8048749.1"/>
    </source>
</evidence>
<protein>
    <submittedName>
        <fullName evidence="2">Uncharacterized protein</fullName>
    </submittedName>
</protein>
<feature type="region of interest" description="Disordered" evidence="1">
    <location>
        <begin position="1"/>
        <end position="85"/>
    </location>
</feature>
<sequence length="166" mass="17492">MQRTLDLGANSRGDDGVAGTVWRRGKGDATGGRGDDGPWWRGQGDVDGGRGDDGLQERHRRPSGETAARGRVERVTPPIVGDTADWLGDEMTACREDSGLAGIQGEETPVAWQGDGGPWRRGSGDASGSRGDDGRAVWPGKAHLVARLDPNSGAWEETGGAWEEMG</sequence>
<organism evidence="2 3">
    <name type="scientific">Zizania palustris</name>
    <name type="common">Northern wild rice</name>
    <dbReference type="NCBI Taxonomy" id="103762"/>
    <lineage>
        <taxon>Eukaryota</taxon>
        <taxon>Viridiplantae</taxon>
        <taxon>Streptophyta</taxon>
        <taxon>Embryophyta</taxon>
        <taxon>Tracheophyta</taxon>
        <taxon>Spermatophyta</taxon>
        <taxon>Magnoliopsida</taxon>
        <taxon>Liliopsida</taxon>
        <taxon>Poales</taxon>
        <taxon>Poaceae</taxon>
        <taxon>BOP clade</taxon>
        <taxon>Oryzoideae</taxon>
        <taxon>Oryzeae</taxon>
        <taxon>Zizaniinae</taxon>
        <taxon>Zizania</taxon>
    </lineage>
</organism>
<dbReference type="Proteomes" id="UP000729402">
    <property type="component" value="Unassembled WGS sequence"/>
</dbReference>
<proteinExistence type="predicted"/>